<gene>
    <name evidence="2" type="ORF">PsYK624_040180</name>
</gene>
<accession>A0A9P3G4Y7</accession>
<evidence type="ECO:0000313" key="3">
    <source>
        <dbReference type="Proteomes" id="UP000703269"/>
    </source>
</evidence>
<dbReference type="AlphaFoldDB" id="A0A9P3G4Y7"/>
<dbReference type="Proteomes" id="UP000703269">
    <property type="component" value="Unassembled WGS sequence"/>
</dbReference>
<dbReference type="EMBL" id="BPQB01000008">
    <property type="protein sequence ID" value="GJE87935.1"/>
    <property type="molecule type" value="Genomic_DNA"/>
</dbReference>
<feature type="region of interest" description="Disordered" evidence="1">
    <location>
        <begin position="1"/>
        <end position="95"/>
    </location>
</feature>
<evidence type="ECO:0000256" key="1">
    <source>
        <dbReference type="SAM" id="MobiDB-lite"/>
    </source>
</evidence>
<comment type="caution">
    <text evidence="2">The sequence shown here is derived from an EMBL/GenBank/DDBJ whole genome shotgun (WGS) entry which is preliminary data.</text>
</comment>
<feature type="compositionally biased region" description="Low complexity" evidence="1">
    <location>
        <begin position="62"/>
        <end position="88"/>
    </location>
</feature>
<protein>
    <submittedName>
        <fullName evidence="2">Uncharacterized protein</fullName>
    </submittedName>
</protein>
<sequence length="95" mass="9772">MAPKRKRVEETAAKAASKPTRSSTRNKAVEDDAETNSTAGMSVEDVAVLEDPPAKKAKKASAKTSKSTKSSSSKSKSNQPAVAEAAAAGVITNPK</sequence>
<name>A0A9P3G4Y7_9APHY</name>
<reference evidence="2 3" key="1">
    <citation type="submission" date="2021-08" db="EMBL/GenBank/DDBJ databases">
        <title>Draft Genome Sequence of Phanerochaete sordida strain YK-624.</title>
        <authorList>
            <person name="Mori T."/>
            <person name="Dohra H."/>
            <person name="Suzuki T."/>
            <person name="Kawagishi H."/>
            <person name="Hirai H."/>
        </authorList>
    </citation>
    <scope>NUCLEOTIDE SEQUENCE [LARGE SCALE GENOMIC DNA]</scope>
    <source>
        <strain evidence="2 3">YK-624</strain>
    </source>
</reference>
<keyword evidence="3" id="KW-1185">Reference proteome</keyword>
<evidence type="ECO:0000313" key="2">
    <source>
        <dbReference type="EMBL" id="GJE87935.1"/>
    </source>
</evidence>
<proteinExistence type="predicted"/>
<organism evidence="2 3">
    <name type="scientific">Phanerochaete sordida</name>
    <dbReference type="NCBI Taxonomy" id="48140"/>
    <lineage>
        <taxon>Eukaryota</taxon>
        <taxon>Fungi</taxon>
        <taxon>Dikarya</taxon>
        <taxon>Basidiomycota</taxon>
        <taxon>Agaricomycotina</taxon>
        <taxon>Agaricomycetes</taxon>
        <taxon>Polyporales</taxon>
        <taxon>Phanerochaetaceae</taxon>
        <taxon>Phanerochaete</taxon>
    </lineage>
</organism>